<comment type="caution">
    <text evidence="2">The sequence shown here is derived from an EMBL/GenBank/DDBJ whole genome shotgun (WGS) entry which is preliminary data.</text>
</comment>
<dbReference type="InterPro" id="IPR011009">
    <property type="entry name" value="Kinase-like_dom_sf"/>
</dbReference>
<organism evidence="2 3">
    <name type="scientific">Nocardioides aquiterrae</name>
    <dbReference type="NCBI Taxonomy" id="203799"/>
    <lineage>
        <taxon>Bacteria</taxon>
        <taxon>Bacillati</taxon>
        <taxon>Actinomycetota</taxon>
        <taxon>Actinomycetes</taxon>
        <taxon>Propionibacteriales</taxon>
        <taxon>Nocardioidaceae</taxon>
        <taxon>Nocardioides</taxon>
    </lineage>
</organism>
<evidence type="ECO:0000313" key="2">
    <source>
        <dbReference type="EMBL" id="GAA1136778.1"/>
    </source>
</evidence>
<dbReference type="InterPro" id="IPR002575">
    <property type="entry name" value="Aminoglycoside_PTrfase"/>
</dbReference>
<protein>
    <submittedName>
        <fullName evidence="2">Aminoglycoside phosphotransferase family protein</fullName>
    </submittedName>
</protein>
<dbReference type="Gene3D" id="3.90.1200.10">
    <property type="match status" value="1"/>
</dbReference>
<dbReference type="SUPFAM" id="SSF56112">
    <property type="entry name" value="Protein kinase-like (PK-like)"/>
    <property type="match status" value="1"/>
</dbReference>
<name>A0ABP4EYW0_9ACTN</name>
<dbReference type="Proteomes" id="UP001499979">
    <property type="component" value="Unassembled WGS sequence"/>
</dbReference>
<reference evidence="3" key="1">
    <citation type="journal article" date="2019" name="Int. J. Syst. Evol. Microbiol.">
        <title>The Global Catalogue of Microorganisms (GCM) 10K type strain sequencing project: providing services to taxonomists for standard genome sequencing and annotation.</title>
        <authorList>
            <consortium name="The Broad Institute Genomics Platform"/>
            <consortium name="The Broad Institute Genome Sequencing Center for Infectious Disease"/>
            <person name="Wu L."/>
            <person name="Ma J."/>
        </authorList>
    </citation>
    <scope>NUCLEOTIDE SEQUENCE [LARGE SCALE GENOMIC DNA]</scope>
    <source>
        <strain evidence="3">JCM 11813</strain>
    </source>
</reference>
<dbReference type="EMBL" id="BAAAJE010000006">
    <property type="protein sequence ID" value="GAA1136778.1"/>
    <property type="molecule type" value="Genomic_DNA"/>
</dbReference>
<proteinExistence type="predicted"/>
<gene>
    <name evidence="2" type="ORF">GCM10009606_16040</name>
</gene>
<feature type="domain" description="Aminoglycoside phosphotransferase" evidence="1">
    <location>
        <begin position="90"/>
        <end position="164"/>
    </location>
</feature>
<evidence type="ECO:0000259" key="1">
    <source>
        <dbReference type="Pfam" id="PF01636"/>
    </source>
</evidence>
<keyword evidence="3" id="KW-1185">Reference proteome</keyword>
<accession>A0ABP4EYW0</accession>
<dbReference type="Pfam" id="PF01636">
    <property type="entry name" value="APH"/>
    <property type="match status" value="1"/>
</dbReference>
<sequence>MRVGNTVRKPWLATTEHTVAYLRALRQRGIDVPEPHGRDEQGRLTLDFVPGVLAMDDAPVDVEVVQAVGALVRSIHDASAGLPIPDGWDVLLPAEQPDLLCHNDLAPWNLVIDGDRLVFIDWDGAGPSTRLWDLAYAAIAFGHLFPDADAQASAARLTALLDGYRADPALRSALPAAMVQRAAAMHDLLKRSHETGREPWGSLYVDGHGPHWLATAEYIDQHARDWGRAVAPTSPH</sequence>
<evidence type="ECO:0000313" key="3">
    <source>
        <dbReference type="Proteomes" id="UP001499979"/>
    </source>
</evidence>